<feature type="domain" description="Protein kinase" evidence="8">
    <location>
        <begin position="9"/>
        <end position="296"/>
    </location>
</feature>
<proteinExistence type="inferred from homology"/>
<evidence type="ECO:0000259" key="8">
    <source>
        <dbReference type="PROSITE" id="PS50011"/>
    </source>
</evidence>
<dbReference type="Proteomes" id="UP000075883">
    <property type="component" value="Unassembled WGS sequence"/>
</dbReference>
<organism evidence="9 10">
    <name type="scientific">Anopheles culicifacies</name>
    <dbReference type="NCBI Taxonomy" id="139723"/>
    <lineage>
        <taxon>Eukaryota</taxon>
        <taxon>Metazoa</taxon>
        <taxon>Ecdysozoa</taxon>
        <taxon>Arthropoda</taxon>
        <taxon>Hexapoda</taxon>
        <taxon>Insecta</taxon>
        <taxon>Pterygota</taxon>
        <taxon>Neoptera</taxon>
        <taxon>Endopterygota</taxon>
        <taxon>Diptera</taxon>
        <taxon>Nematocera</taxon>
        <taxon>Culicoidea</taxon>
        <taxon>Culicidae</taxon>
        <taxon>Anophelinae</taxon>
        <taxon>Anopheles</taxon>
        <taxon>culicifacies species complex</taxon>
    </lineage>
</organism>
<keyword evidence="1 7" id="KW-0723">Serine/threonine-protein kinase</keyword>
<evidence type="ECO:0000313" key="10">
    <source>
        <dbReference type="Proteomes" id="UP000075883"/>
    </source>
</evidence>
<dbReference type="Gene3D" id="1.10.510.10">
    <property type="entry name" value="Transferase(Phosphotransferase) domain 1"/>
    <property type="match status" value="1"/>
</dbReference>
<dbReference type="Pfam" id="PF00069">
    <property type="entry name" value="Pkinase"/>
    <property type="match status" value="1"/>
</dbReference>
<name>A0A182MBB2_9DIPT</name>
<evidence type="ECO:0000256" key="4">
    <source>
        <dbReference type="ARBA" id="ARBA00022777"/>
    </source>
</evidence>
<keyword evidence="5 6" id="KW-0067">ATP-binding</keyword>
<dbReference type="EMBL" id="AXCM01001348">
    <property type="status" value="NOT_ANNOTATED_CDS"/>
    <property type="molecule type" value="Genomic_DNA"/>
</dbReference>
<keyword evidence="10" id="KW-1185">Reference proteome</keyword>
<dbReference type="InterPro" id="IPR050117">
    <property type="entry name" value="MAPK"/>
</dbReference>
<evidence type="ECO:0000256" key="6">
    <source>
        <dbReference type="PROSITE-ProRule" id="PRU10141"/>
    </source>
</evidence>
<evidence type="ECO:0000256" key="7">
    <source>
        <dbReference type="RuleBase" id="RU000304"/>
    </source>
</evidence>
<dbReference type="PROSITE" id="PS00107">
    <property type="entry name" value="PROTEIN_KINASE_ATP"/>
    <property type="match status" value="1"/>
</dbReference>
<dbReference type="InterPro" id="IPR000719">
    <property type="entry name" value="Prot_kinase_dom"/>
</dbReference>
<evidence type="ECO:0000313" key="9">
    <source>
        <dbReference type="EnsemblMetazoa" id="ACUA014088-PA"/>
    </source>
</evidence>
<dbReference type="GO" id="GO:0005524">
    <property type="term" value="F:ATP binding"/>
    <property type="evidence" value="ECO:0007669"/>
    <property type="project" value="UniProtKB-UniRule"/>
</dbReference>
<evidence type="ECO:0000256" key="2">
    <source>
        <dbReference type="ARBA" id="ARBA00022679"/>
    </source>
</evidence>
<dbReference type="SMART" id="SM00220">
    <property type="entry name" value="S_TKc"/>
    <property type="match status" value="1"/>
</dbReference>
<dbReference type="SUPFAM" id="SSF56112">
    <property type="entry name" value="Protein kinase-like (PK-like)"/>
    <property type="match status" value="1"/>
</dbReference>
<dbReference type="InterPro" id="IPR017441">
    <property type="entry name" value="Protein_kinase_ATP_BS"/>
</dbReference>
<dbReference type="InterPro" id="IPR008271">
    <property type="entry name" value="Ser/Thr_kinase_AS"/>
</dbReference>
<dbReference type="PROSITE" id="PS50011">
    <property type="entry name" value="PROTEIN_KINASE_DOM"/>
    <property type="match status" value="1"/>
</dbReference>
<accession>A0A182MBB2</accession>
<dbReference type="PANTHER" id="PTHR24055">
    <property type="entry name" value="MITOGEN-ACTIVATED PROTEIN KINASE"/>
    <property type="match status" value="1"/>
</dbReference>
<keyword evidence="4" id="KW-0418">Kinase</keyword>
<protein>
    <recommendedName>
        <fullName evidence="8">Protein kinase domain-containing protein</fullName>
    </recommendedName>
</protein>
<comment type="similarity">
    <text evidence="7">Belongs to the protein kinase superfamily.</text>
</comment>
<dbReference type="Gene3D" id="3.30.200.20">
    <property type="entry name" value="Phosphorylase Kinase, domain 1"/>
    <property type="match status" value="1"/>
</dbReference>
<keyword evidence="2" id="KW-0808">Transferase</keyword>
<keyword evidence="3 6" id="KW-0547">Nucleotide-binding</keyword>
<dbReference type="InterPro" id="IPR011009">
    <property type="entry name" value="Kinase-like_dom_sf"/>
</dbReference>
<feature type="binding site" evidence="6">
    <location>
        <position position="38"/>
    </location>
    <ligand>
        <name>ATP</name>
        <dbReference type="ChEBI" id="CHEBI:30616"/>
    </ligand>
</feature>
<dbReference type="GO" id="GO:0004674">
    <property type="term" value="F:protein serine/threonine kinase activity"/>
    <property type="evidence" value="ECO:0007669"/>
    <property type="project" value="UniProtKB-KW"/>
</dbReference>
<dbReference type="STRING" id="139723.A0A182MBB2"/>
<dbReference type="FunFam" id="1.10.510.10:FF:000624">
    <property type="entry name" value="Mitogen-activated protein kinase"/>
    <property type="match status" value="1"/>
</dbReference>
<dbReference type="PROSITE" id="PS00108">
    <property type="entry name" value="PROTEIN_KINASE_ST"/>
    <property type="match status" value="1"/>
</dbReference>
<reference evidence="9" key="2">
    <citation type="submission" date="2020-05" db="UniProtKB">
        <authorList>
            <consortium name="EnsemblMetazoa"/>
        </authorList>
    </citation>
    <scope>IDENTIFICATION</scope>
    <source>
        <strain evidence="9">A-37</strain>
    </source>
</reference>
<evidence type="ECO:0000256" key="1">
    <source>
        <dbReference type="ARBA" id="ARBA00022527"/>
    </source>
</evidence>
<dbReference type="EnsemblMetazoa" id="ACUA014088-RA">
    <property type="protein sequence ID" value="ACUA014088-PA"/>
    <property type="gene ID" value="ACUA014088"/>
</dbReference>
<evidence type="ECO:0000256" key="5">
    <source>
        <dbReference type="ARBA" id="ARBA00022840"/>
    </source>
</evidence>
<dbReference type="AlphaFoldDB" id="A0A182MBB2"/>
<evidence type="ECO:0000256" key="3">
    <source>
        <dbReference type="ARBA" id="ARBA00022741"/>
    </source>
</evidence>
<reference evidence="10" key="1">
    <citation type="submission" date="2013-09" db="EMBL/GenBank/DDBJ databases">
        <title>The Genome Sequence of Anopheles culicifacies species A.</title>
        <authorList>
            <consortium name="The Broad Institute Genomics Platform"/>
            <person name="Neafsey D.E."/>
            <person name="Besansky N."/>
            <person name="Howell P."/>
            <person name="Walton C."/>
            <person name="Young S.K."/>
            <person name="Zeng Q."/>
            <person name="Gargeya S."/>
            <person name="Fitzgerald M."/>
            <person name="Haas B."/>
            <person name="Abouelleil A."/>
            <person name="Allen A.W."/>
            <person name="Alvarado L."/>
            <person name="Arachchi H.M."/>
            <person name="Berlin A.M."/>
            <person name="Chapman S.B."/>
            <person name="Gainer-Dewar J."/>
            <person name="Goldberg J."/>
            <person name="Griggs A."/>
            <person name="Gujja S."/>
            <person name="Hansen M."/>
            <person name="Howarth C."/>
            <person name="Imamovic A."/>
            <person name="Ireland A."/>
            <person name="Larimer J."/>
            <person name="McCowan C."/>
            <person name="Murphy C."/>
            <person name="Pearson M."/>
            <person name="Poon T.W."/>
            <person name="Priest M."/>
            <person name="Roberts A."/>
            <person name="Saif S."/>
            <person name="Shea T."/>
            <person name="Sisk P."/>
            <person name="Sykes S."/>
            <person name="Wortman J."/>
            <person name="Nusbaum C."/>
            <person name="Birren B."/>
        </authorList>
    </citation>
    <scope>NUCLEOTIDE SEQUENCE [LARGE SCALE GENOMIC DNA]</scope>
    <source>
        <strain evidence="10">A-37</strain>
    </source>
</reference>
<sequence length="313" mass="36078">MSVINITGYDIIEQIGSGAYSEVYHVRCRRSGKSYAAKHLIDACSDLHCDVAYPEIQLMRSVPSHPNIMHIFDYVFENSSLTLIMDLMDMSLYNYMQTRARPFSENRVRKMLYQIALGLEHLHQNGVFHRDVKPENILVKFSGGIVGRKEILQLADFGSATRISNRPPFAIYIATRWYRAPECMLSLGYYGPKMDVWAVGCCFYEMLTLKPLFKGESELDMLDAIHSLLGSPSPTMLELFKPLNATNLPFPTRKGMDLRLHLPLMNPVGLDLLKKMLVYYPDRRISAKNLLKHVYFEELMYGIRFPMQPHSFY</sequence>
<dbReference type="VEuPathDB" id="VectorBase:ACUA014088"/>